<comment type="caution">
    <text evidence="2">The sequence shown here is derived from an EMBL/GenBank/DDBJ whole genome shotgun (WGS) entry which is preliminary data.</text>
</comment>
<keyword evidence="1" id="KW-0175">Coiled coil</keyword>
<dbReference type="GO" id="GO:0005814">
    <property type="term" value="C:centriole"/>
    <property type="evidence" value="ECO:0007669"/>
    <property type="project" value="TreeGrafter"/>
</dbReference>
<organism evidence="2 3">
    <name type="scientific">Brachionus calyciflorus</name>
    <dbReference type="NCBI Taxonomy" id="104777"/>
    <lineage>
        <taxon>Eukaryota</taxon>
        <taxon>Metazoa</taxon>
        <taxon>Spiralia</taxon>
        <taxon>Gnathifera</taxon>
        <taxon>Rotifera</taxon>
        <taxon>Eurotatoria</taxon>
        <taxon>Monogononta</taxon>
        <taxon>Pseudotrocha</taxon>
        <taxon>Ploima</taxon>
        <taxon>Brachionidae</taxon>
        <taxon>Brachionus</taxon>
    </lineage>
</organism>
<reference evidence="2" key="1">
    <citation type="submission" date="2021-02" db="EMBL/GenBank/DDBJ databases">
        <authorList>
            <person name="Nowell W R."/>
        </authorList>
    </citation>
    <scope>NUCLEOTIDE SEQUENCE</scope>
    <source>
        <strain evidence="2">Ploen Becks lab</strain>
    </source>
</reference>
<evidence type="ECO:0000313" key="3">
    <source>
        <dbReference type="Proteomes" id="UP000663879"/>
    </source>
</evidence>
<accession>A0A814Q9N5</accession>
<keyword evidence="3" id="KW-1185">Reference proteome</keyword>
<dbReference type="Proteomes" id="UP000663879">
    <property type="component" value="Unassembled WGS sequence"/>
</dbReference>
<feature type="coiled-coil region" evidence="1">
    <location>
        <begin position="246"/>
        <end position="315"/>
    </location>
</feature>
<gene>
    <name evidence="2" type="ORF">OXX778_LOCUS21844</name>
</gene>
<protein>
    <submittedName>
        <fullName evidence="2">Uncharacterized protein</fullName>
    </submittedName>
</protein>
<feature type="coiled-coil region" evidence="1">
    <location>
        <begin position="6"/>
        <end position="33"/>
    </location>
</feature>
<dbReference type="EMBL" id="CAJNOC010008471">
    <property type="protein sequence ID" value="CAF1116214.1"/>
    <property type="molecule type" value="Genomic_DNA"/>
</dbReference>
<feature type="non-terminal residue" evidence="2">
    <location>
        <position position="1"/>
    </location>
</feature>
<feature type="coiled-coil region" evidence="1">
    <location>
        <begin position="81"/>
        <end position="150"/>
    </location>
</feature>
<evidence type="ECO:0000313" key="2">
    <source>
        <dbReference type="EMBL" id="CAF1116214.1"/>
    </source>
</evidence>
<dbReference type="PANTHER" id="PTHR46657:SF1">
    <property type="entry name" value="CENTROSOMAL PROTEIN OF 128 KDA"/>
    <property type="match status" value="1"/>
</dbReference>
<dbReference type="PANTHER" id="PTHR46657">
    <property type="entry name" value="CENTROSOMAL PROTEIN OF 128 KDA"/>
    <property type="match status" value="1"/>
</dbReference>
<dbReference type="GO" id="GO:0000922">
    <property type="term" value="C:spindle pole"/>
    <property type="evidence" value="ECO:0007669"/>
    <property type="project" value="TreeGrafter"/>
</dbReference>
<feature type="coiled-coil region" evidence="1">
    <location>
        <begin position="176"/>
        <end position="210"/>
    </location>
</feature>
<proteinExistence type="predicted"/>
<sequence>MTKQKIADLEDSKNNLSNQVQRLKEQLEKFESSQQVPAEMTTRNIPLQIHQTISKELESFREKFLEKNRSSSESNEVISVVAMYKNEIEKLNDTIQNLKINLKDKEIQEKDLKNDVKNLNDKTLELDRNNQTLRNDLELAIQKINELVYEQTQNVNQLRLYEDEFGLMEKKRNELKVDAQETIKLWKSKVKKLEKNLEKTRVELENTTQHNEYLKEASKNLSTQLETLGQEYHILRDINKSLEIKLNSQGNEIHQTKSTYEDLKNENYSLKTEISGSQNSVRTIELRNQELMIENTRLEQKLIEEEKKIIEFQQKISQLQ</sequence>
<dbReference type="InterPro" id="IPR026652">
    <property type="entry name" value="CEP128"/>
</dbReference>
<name>A0A814Q9N5_9BILA</name>
<evidence type="ECO:0000256" key="1">
    <source>
        <dbReference type="SAM" id="Coils"/>
    </source>
</evidence>
<dbReference type="AlphaFoldDB" id="A0A814Q9N5"/>